<dbReference type="AlphaFoldDB" id="T1CDR4"/>
<keyword evidence="2" id="KW-0540">Nuclease</keyword>
<dbReference type="EMBL" id="AUZX01001241">
    <property type="protein sequence ID" value="EQD79613.1"/>
    <property type="molecule type" value="Genomic_DNA"/>
</dbReference>
<organism evidence="2">
    <name type="scientific">mine drainage metagenome</name>
    <dbReference type="NCBI Taxonomy" id="410659"/>
    <lineage>
        <taxon>unclassified sequences</taxon>
        <taxon>metagenomes</taxon>
        <taxon>ecological metagenomes</taxon>
    </lineage>
</organism>
<name>T1CDR4_9ZZZZ</name>
<dbReference type="InterPro" id="IPR011335">
    <property type="entry name" value="Restrct_endonuc-II-like"/>
</dbReference>
<dbReference type="Pfam" id="PF09195">
    <property type="entry name" value="Endonuc-BglII"/>
    <property type="match status" value="1"/>
</dbReference>
<protein>
    <submittedName>
        <fullName evidence="1">Restriction endonuclease BglII</fullName>
    </submittedName>
    <submittedName>
        <fullName evidence="2">Restriction endonuclease, type II, BglII</fullName>
        <ecNumber evidence="2">2.1.1.72</ecNumber>
    </submittedName>
</protein>
<reference evidence="2" key="2">
    <citation type="journal article" date="2014" name="ISME J.">
        <title>Microbial stratification in low pH oxic and suboxic macroscopic growths along an acid mine drainage.</title>
        <authorList>
            <person name="Mendez-Garcia C."/>
            <person name="Mesa V."/>
            <person name="Sprenger R.R."/>
            <person name="Richter M."/>
            <person name="Diez M.S."/>
            <person name="Solano J."/>
            <person name="Bargiela R."/>
            <person name="Golyshina O.V."/>
            <person name="Manteca A."/>
            <person name="Ramos J.L."/>
            <person name="Gallego J.R."/>
            <person name="Llorente I."/>
            <person name="Martins Dos Santos V.A."/>
            <person name="Jensen O.N."/>
            <person name="Pelaez A.I."/>
            <person name="Sanchez J."/>
            <person name="Ferrer M."/>
        </authorList>
    </citation>
    <scope>NUCLEOTIDE SEQUENCE</scope>
</reference>
<dbReference type="GO" id="GO:0009307">
    <property type="term" value="P:DNA restriction-modification system"/>
    <property type="evidence" value="ECO:0007669"/>
    <property type="project" value="InterPro"/>
</dbReference>
<keyword evidence="2" id="KW-0378">Hydrolase</keyword>
<gene>
    <name evidence="2" type="ORF">B1A_01636</name>
    <name evidence="1" type="ORF">B2A_15738</name>
</gene>
<comment type="caution">
    <text evidence="2">The sequence shown here is derived from an EMBL/GenBank/DDBJ whole genome shotgun (WGS) entry which is preliminary data.</text>
</comment>
<keyword evidence="2" id="KW-0255">Endonuclease</keyword>
<proteinExistence type="predicted"/>
<keyword evidence="2" id="KW-0808">Transferase</keyword>
<dbReference type="EC" id="2.1.1.72" evidence="2"/>
<dbReference type="InterPro" id="IPR015278">
    <property type="entry name" value="BglII-like"/>
</dbReference>
<dbReference type="GO" id="GO:0009007">
    <property type="term" value="F:site-specific DNA-methyltransferase (adenine-specific) activity"/>
    <property type="evidence" value="ECO:0007669"/>
    <property type="project" value="UniProtKB-EC"/>
</dbReference>
<dbReference type="GO" id="GO:0032259">
    <property type="term" value="P:methylation"/>
    <property type="evidence" value="ECO:0007669"/>
    <property type="project" value="UniProtKB-KW"/>
</dbReference>
<evidence type="ECO:0000313" key="2">
    <source>
        <dbReference type="EMBL" id="EQD79613.1"/>
    </source>
</evidence>
<sequence>MGDYIPQAIEDLYEVHNFRHAAEVLATGCSAEFEELMEALAGFRLTTADILAPGGNESQIPKRVAALLFGRRAGSRRASTAT</sequence>
<dbReference type="GO" id="GO:0009036">
    <property type="term" value="F:type II site-specific deoxyribonuclease activity"/>
    <property type="evidence" value="ECO:0007669"/>
    <property type="project" value="InterPro"/>
</dbReference>
<evidence type="ECO:0000313" key="1">
    <source>
        <dbReference type="EMBL" id="EQD26200.1"/>
    </source>
</evidence>
<dbReference type="EMBL" id="AUZZ01011440">
    <property type="protein sequence ID" value="EQD26200.1"/>
    <property type="molecule type" value="Genomic_DNA"/>
</dbReference>
<accession>T1CDR4</accession>
<keyword evidence="2" id="KW-0489">Methyltransferase</keyword>
<reference evidence="2" key="1">
    <citation type="submission" date="2013-08" db="EMBL/GenBank/DDBJ databases">
        <authorList>
            <person name="Mendez C."/>
            <person name="Richter M."/>
            <person name="Ferrer M."/>
            <person name="Sanchez J."/>
        </authorList>
    </citation>
    <scope>NUCLEOTIDE SEQUENCE</scope>
</reference>
<dbReference type="SUPFAM" id="SSF52980">
    <property type="entry name" value="Restriction endonuclease-like"/>
    <property type="match status" value="1"/>
</dbReference>